<keyword evidence="1" id="KW-0547">Nucleotide-binding</keyword>
<dbReference type="STRING" id="252246.SAMN05421799_11374"/>
<dbReference type="OrthoDB" id="143059at2"/>
<reference evidence="6" key="1">
    <citation type="submission" date="2017-01" db="EMBL/GenBank/DDBJ databases">
        <authorList>
            <person name="Varghese N."/>
            <person name="Submissions S."/>
        </authorList>
    </citation>
    <scope>NUCLEOTIDE SEQUENCE [LARGE SCALE GENOMIC DNA]</scope>
    <source>
        <strain evidence="6">DSM 16176</strain>
    </source>
</reference>
<dbReference type="SMART" id="SM00490">
    <property type="entry name" value="HELICc"/>
    <property type="match status" value="1"/>
</dbReference>
<evidence type="ECO:0000259" key="3">
    <source>
        <dbReference type="PROSITE" id="PS51192"/>
    </source>
</evidence>
<evidence type="ECO:0000313" key="5">
    <source>
        <dbReference type="EMBL" id="SIT10058.1"/>
    </source>
</evidence>
<keyword evidence="5" id="KW-0378">Hydrolase</keyword>
<dbReference type="AlphaFoldDB" id="A0A1N7PHJ8"/>
<dbReference type="Pfam" id="PF00271">
    <property type="entry name" value="Helicase_C"/>
    <property type="match status" value="1"/>
</dbReference>
<dbReference type="PROSITE" id="PS51192">
    <property type="entry name" value="HELICASE_ATP_BIND_1"/>
    <property type="match status" value="1"/>
</dbReference>
<dbReference type="InterPro" id="IPR014001">
    <property type="entry name" value="Helicase_ATP-bd"/>
</dbReference>
<gene>
    <name evidence="5" type="ORF">SAMN05421799_11374</name>
</gene>
<feature type="domain" description="Helicase ATP-binding" evidence="3">
    <location>
        <begin position="73"/>
        <end position="255"/>
    </location>
</feature>
<dbReference type="SMART" id="SM00487">
    <property type="entry name" value="DEXDc"/>
    <property type="match status" value="1"/>
</dbReference>
<evidence type="ECO:0000259" key="4">
    <source>
        <dbReference type="PROSITE" id="PS51194"/>
    </source>
</evidence>
<protein>
    <submittedName>
        <fullName evidence="5">DEAD/DEAH box helicase domain-containing protein</fullName>
    </submittedName>
</protein>
<evidence type="ECO:0000256" key="2">
    <source>
        <dbReference type="ARBA" id="ARBA00022840"/>
    </source>
</evidence>
<organism evidence="5 6">
    <name type="scientific">Alicyclobacillus vulcanalis</name>
    <dbReference type="NCBI Taxonomy" id="252246"/>
    <lineage>
        <taxon>Bacteria</taxon>
        <taxon>Bacillati</taxon>
        <taxon>Bacillota</taxon>
        <taxon>Bacilli</taxon>
        <taxon>Bacillales</taxon>
        <taxon>Alicyclobacillaceae</taxon>
        <taxon>Alicyclobacillus</taxon>
    </lineage>
</organism>
<accession>A0A1N7PHJ8</accession>
<dbReference type="SUPFAM" id="SSF52540">
    <property type="entry name" value="P-loop containing nucleoside triphosphate hydrolases"/>
    <property type="match status" value="1"/>
</dbReference>
<dbReference type="InterPro" id="IPR011545">
    <property type="entry name" value="DEAD/DEAH_box_helicase_dom"/>
</dbReference>
<keyword evidence="5" id="KW-0347">Helicase</keyword>
<dbReference type="EMBL" id="FTOO01000013">
    <property type="protein sequence ID" value="SIT10058.1"/>
    <property type="molecule type" value="Genomic_DNA"/>
</dbReference>
<dbReference type="GO" id="GO:0006289">
    <property type="term" value="P:nucleotide-excision repair"/>
    <property type="evidence" value="ECO:0007669"/>
    <property type="project" value="TreeGrafter"/>
</dbReference>
<dbReference type="InterPro" id="IPR027417">
    <property type="entry name" value="P-loop_NTPase"/>
</dbReference>
<dbReference type="GO" id="GO:0036297">
    <property type="term" value="P:interstrand cross-link repair"/>
    <property type="evidence" value="ECO:0007669"/>
    <property type="project" value="TreeGrafter"/>
</dbReference>
<dbReference type="GO" id="GO:0005524">
    <property type="term" value="F:ATP binding"/>
    <property type="evidence" value="ECO:0007669"/>
    <property type="project" value="UniProtKB-KW"/>
</dbReference>
<feature type="domain" description="Helicase C-terminal" evidence="4">
    <location>
        <begin position="283"/>
        <end position="447"/>
    </location>
</feature>
<keyword evidence="6" id="KW-1185">Reference proteome</keyword>
<sequence>MLKRKAGNGGIGVDTDAFYRDAGWSLVRRVRRPGRDAEVEPWGLAPPHLHPHARAYLERAFPQGLYRHQMAAVREAIGGNSVCLATGTASGKSALFFAAGIHILSQRYKARVLAMYPTRALGREQAERWRDAFRKAELPFTVGVIDGGVPRPSREDILMQHDVIIMTPDVVHAWLLPSLGSKTVRIFFQHLRLVVVDEIHTYTGVMGTNSAFLFRRLAHAAHVLGSGFRIVAASATIENPSAHLEKLFGRAFVVIGPEQDTSPRHAVTFDFVEPPSGKDRLQAVAQLLRQIAISEGVRAIAFLDSRLQVEVLGSILQRADDLDEANLEAHMDDMLASGILPYRSGYEERDRAAIQEGLTTGKLCGVVSTSALELGMDIPNLDVAVLVGVPQLQTSFLQRIGRIGRHRPGRVIVVHSGTAADDAIFENPTQLFDRPLTEAVLYLEHPRAQYIHALCLASMGGEHDLALNLPYGDSEEFELADVVSWPEGFAEICQAERQNRPPRDLEWMKIEAGGNPHHTYHLRDVERQFTVEMRSLSDISRLGRVSYSQALREAYPGAVYRYMGRSYRVTGVYTSSNRIEVRPERQYYTRPLTVQPKLYPRLEPERGDRVWRAREGWMAECEILVWEAVTGFVERRGSAKHEFSYPLMHHLDLRDVYYASSSFQRYYKTHGVVFHHPAFQGAERLSELAELLLEAFSFVVPFDTQDIGVGIGRWAAEGRHGSKADSVHFIALYDRVYGSLHLAARIMEDGVLARVAEQMSRFRTFRHHRAFSSPGLAEVADAWMASLREPATLERAEVAVSESQNSSEDKVRVILPGSVGYAIKAGREYEVRDVFYTPKGLQYRGIYRNDRDHEDCDVQLEAHMVDGIPGVTRYGWYDLNTGLVTEGG</sequence>
<dbReference type="PANTHER" id="PTHR47957">
    <property type="entry name" value="ATP-DEPENDENT HELICASE HRQ1"/>
    <property type="match status" value="1"/>
</dbReference>
<dbReference type="Proteomes" id="UP000186156">
    <property type="component" value="Unassembled WGS sequence"/>
</dbReference>
<proteinExistence type="predicted"/>
<dbReference type="GO" id="GO:0043138">
    <property type="term" value="F:3'-5' DNA helicase activity"/>
    <property type="evidence" value="ECO:0007669"/>
    <property type="project" value="TreeGrafter"/>
</dbReference>
<dbReference type="PANTHER" id="PTHR47957:SF3">
    <property type="entry name" value="ATP-DEPENDENT HELICASE HRQ1"/>
    <property type="match status" value="1"/>
</dbReference>
<dbReference type="GO" id="GO:0003676">
    <property type="term" value="F:nucleic acid binding"/>
    <property type="evidence" value="ECO:0007669"/>
    <property type="project" value="InterPro"/>
</dbReference>
<dbReference type="Gene3D" id="3.40.50.300">
    <property type="entry name" value="P-loop containing nucleotide triphosphate hydrolases"/>
    <property type="match status" value="2"/>
</dbReference>
<dbReference type="InterPro" id="IPR001650">
    <property type="entry name" value="Helicase_C-like"/>
</dbReference>
<dbReference type="Pfam" id="PF00270">
    <property type="entry name" value="DEAD"/>
    <property type="match status" value="1"/>
</dbReference>
<dbReference type="RefSeq" id="WP_076348911.1">
    <property type="nucleotide sequence ID" value="NZ_FTOO01000013.1"/>
</dbReference>
<name>A0A1N7PHJ8_9BACL</name>
<evidence type="ECO:0000313" key="6">
    <source>
        <dbReference type="Proteomes" id="UP000186156"/>
    </source>
</evidence>
<dbReference type="PROSITE" id="PS51194">
    <property type="entry name" value="HELICASE_CTER"/>
    <property type="match status" value="1"/>
</dbReference>
<keyword evidence="2" id="KW-0067">ATP-binding</keyword>
<evidence type="ECO:0000256" key="1">
    <source>
        <dbReference type="ARBA" id="ARBA00022741"/>
    </source>
</evidence>